<reference evidence="1" key="1">
    <citation type="submission" date="2022-07" db="EMBL/GenBank/DDBJ databases">
        <authorList>
            <person name="Macas J."/>
            <person name="Novak P."/>
            <person name="Neumann P."/>
        </authorList>
    </citation>
    <scope>NUCLEOTIDE SEQUENCE</scope>
</reference>
<name>A0AAV0GDX3_9ASTE</name>
<comment type="caution">
    <text evidence="1">The sequence shown here is derived from an EMBL/GenBank/DDBJ whole genome shotgun (WGS) entry which is preliminary data.</text>
</comment>
<dbReference type="Proteomes" id="UP001152523">
    <property type="component" value="Unassembled WGS sequence"/>
</dbReference>
<dbReference type="EMBL" id="CAMAPF010001091">
    <property type="protein sequence ID" value="CAH9146013.1"/>
    <property type="molecule type" value="Genomic_DNA"/>
</dbReference>
<dbReference type="AlphaFoldDB" id="A0AAV0GDX3"/>
<evidence type="ECO:0000313" key="1">
    <source>
        <dbReference type="EMBL" id="CAH9146013.1"/>
    </source>
</evidence>
<protein>
    <submittedName>
        <fullName evidence="1">Uncharacterized protein</fullName>
    </submittedName>
</protein>
<keyword evidence="2" id="KW-1185">Reference proteome</keyword>
<gene>
    <name evidence="1" type="ORF">CEPIT_LOCUS42665</name>
</gene>
<organism evidence="1 2">
    <name type="scientific">Cuscuta epithymum</name>
    <dbReference type="NCBI Taxonomy" id="186058"/>
    <lineage>
        <taxon>Eukaryota</taxon>
        <taxon>Viridiplantae</taxon>
        <taxon>Streptophyta</taxon>
        <taxon>Embryophyta</taxon>
        <taxon>Tracheophyta</taxon>
        <taxon>Spermatophyta</taxon>
        <taxon>Magnoliopsida</taxon>
        <taxon>eudicotyledons</taxon>
        <taxon>Gunneridae</taxon>
        <taxon>Pentapetalae</taxon>
        <taxon>asterids</taxon>
        <taxon>lamiids</taxon>
        <taxon>Solanales</taxon>
        <taxon>Convolvulaceae</taxon>
        <taxon>Cuscuteae</taxon>
        <taxon>Cuscuta</taxon>
        <taxon>Cuscuta subgen. Cuscuta</taxon>
    </lineage>
</organism>
<proteinExistence type="predicted"/>
<sequence length="123" mass="14176">MFDVVQGLEDATVAGLILNDRMEWDRDLIRELFNDRSLPVSVGDSFVDWVAKCLSTRKVDHDRMFVMAFWSIWRARNAKVWEQKTIPVSCIVADAKAMLEGWSRAEEGVHNSAQRRGSSWSWS</sequence>
<evidence type="ECO:0000313" key="2">
    <source>
        <dbReference type="Proteomes" id="UP001152523"/>
    </source>
</evidence>
<accession>A0AAV0GDX3</accession>